<reference evidence="2 3" key="1">
    <citation type="submission" date="2014-04" db="EMBL/GenBank/DDBJ databases">
        <authorList>
            <consortium name="DOE Joint Genome Institute"/>
            <person name="Kuo A."/>
            <person name="Kohler A."/>
            <person name="Costa M.D."/>
            <person name="Nagy L.G."/>
            <person name="Floudas D."/>
            <person name="Copeland A."/>
            <person name="Barry K.W."/>
            <person name="Cichocki N."/>
            <person name="Veneault-Fourrey C."/>
            <person name="LaButti K."/>
            <person name="Lindquist E.A."/>
            <person name="Lipzen A."/>
            <person name="Lundell T."/>
            <person name="Morin E."/>
            <person name="Murat C."/>
            <person name="Sun H."/>
            <person name="Tunlid A."/>
            <person name="Henrissat B."/>
            <person name="Grigoriev I.V."/>
            <person name="Hibbett D.S."/>
            <person name="Martin F."/>
            <person name="Nordberg H.P."/>
            <person name="Cantor M.N."/>
            <person name="Hua S.X."/>
        </authorList>
    </citation>
    <scope>NUCLEOTIDE SEQUENCE [LARGE SCALE GENOMIC DNA]</scope>
    <source>
        <strain evidence="2 3">Marx 270</strain>
    </source>
</reference>
<feature type="compositionally biased region" description="Polar residues" evidence="1">
    <location>
        <begin position="1"/>
        <end position="15"/>
    </location>
</feature>
<dbReference type="InParanoid" id="A0A0C3JR00"/>
<gene>
    <name evidence="2" type="ORF">M404DRAFT_29959</name>
</gene>
<organism evidence="2 3">
    <name type="scientific">Pisolithus tinctorius Marx 270</name>
    <dbReference type="NCBI Taxonomy" id="870435"/>
    <lineage>
        <taxon>Eukaryota</taxon>
        <taxon>Fungi</taxon>
        <taxon>Dikarya</taxon>
        <taxon>Basidiomycota</taxon>
        <taxon>Agaricomycotina</taxon>
        <taxon>Agaricomycetes</taxon>
        <taxon>Agaricomycetidae</taxon>
        <taxon>Boletales</taxon>
        <taxon>Sclerodermatineae</taxon>
        <taxon>Pisolithaceae</taxon>
        <taxon>Pisolithus</taxon>
    </lineage>
</organism>
<feature type="region of interest" description="Disordered" evidence="1">
    <location>
        <begin position="62"/>
        <end position="107"/>
    </location>
</feature>
<dbReference type="AlphaFoldDB" id="A0A0C3JR00"/>
<keyword evidence="3" id="KW-1185">Reference proteome</keyword>
<dbReference type="HOGENOM" id="CLU_076669_1_0_1"/>
<evidence type="ECO:0000313" key="3">
    <source>
        <dbReference type="Proteomes" id="UP000054217"/>
    </source>
</evidence>
<feature type="region of interest" description="Disordered" evidence="1">
    <location>
        <begin position="1"/>
        <end position="32"/>
    </location>
</feature>
<protein>
    <submittedName>
        <fullName evidence="2">Uncharacterized protein</fullName>
    </submittedName>
</protein>
<dbReference type="EMBL" id="KN832000">
    <property type="protein sequence ID" value="KIN99906.1"/>
    <property type="molecule type" value="Genomic_DNA"/>
</dbReference>
<name>A0A0C3JR00_PISTI</name>
<proteinExistence type="predicted"/>
<accession>A0A0C3JR00</accession>
<feature type="region of interest" description="Disordered" evidence="1">
    <location>
        <begin position="120"/>
        <end position="148"/>
    </location>
</feature>
<feature type="compositionally biased region" description="Basic and acidic residues" evidence="1">
    <location>
        <begin position="69"/>
        <end position="93"/>
    </location>
</feature>
<evidence type="ECO:0000256" key="1">
    <source>
        <dbReference type="SAM" id="MobiDB-lite"/>
    </source>
</evidence>
<evidence type="ECO:0000313" key="2">
    <source>
        <dbReference type="EMBL" id="KIN99906.1"/>
    </source>
</evidence>
<sequence>MSTCQPTPHVTSDPTGFQRATMPKLQITSDDKEADIQVKMAKCKWHKALREEATWLEAERLKRKRSEAKRHEQEQLEAERRKQEWMEAEHWEQETQAQQKMGDPKGKVWCELPKGVELESKEVGAKAGKKRALEDATSLRVGEKKKVT</sequence>
<dbReference type="Proteomes" id="UP000054217">
    <property type="component" value="Unassembled WGS sequence"/>
</dbReference>
<reference evidence="3" key="2">
    <citation type="submission" date="2015-01" db="EMBL/GenBank/DDBJ databases">
        <title>Evolutionary Origins and Diversification of the Mycorrhizal Mutualists.</title>
        <authorList>
            <consortium name="DOE Joint Genome Institute"/>
            <consortium name="Mycorrhizal Genomics Consortium"/>
            <person name="Kohler A."/>
            <person name="Kuo A."/>
            <person name="Nagy L.G."/>
            <person name="Floudas D."/>
            <person name="Copeland A."/>
            <person name="Barry K.W."/>
            <person name="Cichocki N."/>
            <person name="Veneault-Fourrey C."/>
            <person name="LaButti K."/>
            <person name="Lindquist E.A."/>
            <person name="Lipzen A."/>
            <person name="Lundell T."/>
            <person name="Morin E."/>
            <person name="Murat C."/>
            <person name="Riley R."/>
            <person name="Ohm R."/>
            <person name="Sun H."/>
            <person name="Tunlid A."/>
            <person name="Henrissat B."/>
            <person name="Grigoriev I.V."/>
            <person name="Hibbett D.S."/>
            <person name="Martin F."/>
        </authorList>
    </citation>
    <scope>NUCLEOTIDE SEQUENCE [LARGE SCALE GENOMIC DNA]</scope>
    <source>
        <strain evidence="3">Marx 270</strain>
    </source>
</reference>